<dbReference type="Pfam" id="PF01484">
    <property type="entry name" value="Col_cuticle_N"/>
    <property type="match status" value="1"/>
</dbReference>
<feature type="compositionally biased region" description="Low complexity" evidence="2">
    <location>
        <begin position="172"/>
        <end position="189"/>
    </location>
</feature>
<dbReference type="EnsemblMetazoa" id="OVOC422.2">
    <property type="protein sequence ID" value="OVOC422.2"/>
    <property type="gene ID" value="WBGene00237231"/>
</dbReference>
<dbReference type="AlphaFoldDB" id="A0A2K6W1V0"/>
<feature type="domain" description="Nematode cuticle collagen N-terminal" evidence="3">
    <location>
        <begin position="5"/>
        <end position="55"/>
    </location>
</feature>
<dbReference type="OMA" id="NNQCNCG"/>
<name>A0A2K6W1V0_ONCVO</name>
<protein>
    <submittedName>
        <fullName evidence="4">Col_cuticle_N domain-containing protein</fullName>
    </submittedName>
</protein>
<evidence type="ECO:0000313" key="5">
    <source>
        <dbReference type="Proteomes" id="UP000024404"/>
    </source>
</evidence>
<keyword evidence="5" id="KW-1185">Reference proteome</keyword>
<keyword evidence="1" id="KW-0677">Repeat</keyword>
<feature type="compositionally biased region" description="Basic and acidic residues" evidence="2">
    <location>
        <begin position="231"/>
        <end position="242"/>
    </location>
</feature>
<dbReference type="EMBL" id="CMVM020000020">
    <property type="status" value="NOT_ANNOTATED_CDS"/>
    <property type="molecule type" value="Genomic_DNA"/>
</dbReference>
<reference evidence="5" key="1">
    <citation type="submission" date="2013-10" db="EMBL/GenBank/DDBJ databases">
        <title>Genome sequencing of Onchocerca volvulus.</title>
        <authorList>
            <person name="Cotton J."/>
            <person name="Tsai J."/>
            <person name="Stanley E."/>
            <person name="Tracey A."/>
            <person name="Holroyd N."/>
            <person name="Lustigman S."/>
            <person name="Berriman M."/>
        </authorList>
    </citation>
    <scope>NUCLEOTIDE SEQUENCE</scope>
</reference>
<dbReference type="SMART" id="SM01088">
    <property type="entry name" value="Col_cuticle_N"/>
    <property type="match status" value="1"/>
</dbReference>
<feature type="compositionally biased region" description="Basic residues" evidence="2">
    <location>
        <begin position="318"/>
        <end position="327"/>
    </location>
</feature>
<dbReference type="InterPro" id="IPR002486">
    <property type="entry name" value="Col_cuticle_N"/>
</dbReference>
<evidence type="ECO:0000259" key="3">
    <source>
        <dbReference type="SMART" id="SM01088"/>
    </source>
</evidence>
<feature type="region of interest" description="Disordered" evidence="2">
    <location>
        <begin position="85"/>
        <end position="136"/>
    </location>
</feature>
<feature type="compositionally biased region" description="Pro residues" evidence="2">
    <location>
        <begin position="156"/>
        <end position="171"/>
    </location>
</feature>
<dbReference type="PANTHER" id="PTHR24637:SF236">
    <property type="entry name" value="NEMATODE CUTICLE COLLAGEN N-TERMINAL DOMAIN-CONTAINING PROTEIN"/>
    <property type="match status" value="1"/>
</dbReference>
<reference evidence="4" key="2">
    <citation type="submission" date="2018-02" db="UniProtKB">
        <authorList>
            <consortium name="EnsemblMetazoa"/>
        </authorList>
    </citation>
    <scope>IDENTIFICATION</scope>
</reference>
<dbReference type="Proteomes" id="UP000024404">
    <property type="component" value="Unassembled WGS sequence"/>
</dbReference>
<feature type="compositionally biased region" description="Low complexity" evidence="2">
    <location>
        <begin position="112"/>
        <end position="123"/>
    </location>
</feature>
<evidence type="ECO:0000313" key="4">
    <source>
        <dbReference type="EnsemblMetazoa" id="OVOC422.2"/>
    </source>
</evidence>
<dbReference type="EnsemblMetazoa" id="OVOC422.1">
    <property type="protein sequence ID" value="OVOC422.1"/>
    <property type="gene ID" value="WBGene00237231"/>
</dbReference>
<evidence type="ECO:0000256" key="2">
    <source>
        <dbReference type="SAM" id="MobiDB-lite"/>
    </source>
</evidence>
<dbReference type="PANTHER" id="PTHR24637">
    <property type="entry name" value="COLLAGEN"/>
    <property type="match status" value="1"/>
</dbReference>
<dbReference type="GO" id="GO:0042302">
    <property type="term" value="F:structural constituent of cuticle"/>
    <property type="evidence" value="ECO:0007669"/>
    <property type="project" value="InterPro"/>
</dbReference>
<proteinExistence type="predicted"/>
<feature type="region of interest" description="Disordered" evidence="2">
    <location>
        <begin position="150"/>
        <end position="327"/>
    </location>
</feature>
<dbReference type="STRING" id="6282.A0A2K6W1V0"/>
<sequence length="327" mass="33336">MKAVFAVATIGSACAVILSLAVIAIIFNDINKLYDNVMMEMEEFKMIAEDTWHEITYVNENPYGTIKTAPFTLSSIFRAKRQSSRCNCGPTPKNCPEGPVGPPGKPGDRGMDGMPGADGEPGAPALPPPALSGPDLLAYFNAPTGCIECPAGKEGPPGPDGPVGPPGPKGPPGARGKNGKAGQKGPPGQKGEDGPIGPDGEKGNPGRDGKDGKRGTGPPGEKGPTGQRGLEGQKGDDGKDGEPGPQGEPGPEGKTGSDGRDGKDGEPGIPGVVGLPGKDANYCPCPLRGSRPTVQAQKAPEPPRSQSVEAPQGTGGYRQKKKVEKKG</sequence>
<accession>A0A2K6W1V0</accession>
<feature type="compositionally biased region" description="Basic and acidic residues" evidence="2">
    <location>
        <begin position="255"/>
        <end position="266"/>
    </location>
</feature>
<organism evidence="4 5">
    <name type="scientific">Onchocerca volvulus</name>
    <dbReference type="NCBI Taxonomy" id="6282"/>
    <lineage>
        <taxon>Eukaryota</taxon>
        <taxon>Metazoa</taxon>
        <taxon>Ecdysozoa</taxon>
        <taxon>Nematoda</taxon>
        <taxon>Chromadorea</taxon>
        <taxon>Rhabditida</taxon>
        <taxon>Spirurina</taxon>
        <taxon>Spiruromorpha</taxon>
        <taxon>Filarioidea</taxon>
        <taxon>Onchocercidae</taxon>
        <taxon>Onchocerca</taxon>
    </lineage>
</organism>
<evidence type="ECO:0000256" key="1">
    <source>
        <dbReference type="ARBA" id="ARBA00022737"/>
    </source>
</evidence>
<feature type="compositionally biased region" description="Basic and acidic residues" evidence="2">
    <location>
        <begin position="199"/>
        <end position="214"/>
    </location>
</feature>